<feature type="compositionally biased region" description="Basic and acidic residues" evidence="1">
    <location>
        <begin position="113"/>
        <end position="124"/>
    </location>
</feature>
<dbReference type="EMBL" id="CAADRA010007141">
    <property type="protein sequence ID" value="VFT99286.1"/>
    <property type="molecule type" value="Genomic_DNA"/>
</dbReference>
<feature type="compositionally biased region" description="Low complexity" evidence="1">
    <location>
        <begin position="61"/>
        <end position="82"/>
    </location>
</feature>
<dbReference type="AlphaFoldDB" id="A0A485LL79"/>
<feature type="compositionally biased region" description="Basic and acidic residues" evidence="1">
    <location>
        <begin position="210"/>
        <end position="226"/>
    </location>
</feature>
<dbReference type="EMBL" id="VJMH01007115">
    <property type="protein sequence ID" value="KAF0685489.1"/>
    <property type="molecule type" value="Genomic_DNA"/>
</dbReference>
<organism evidence="3 4">
    <name type="scientific">Aphanomyces stellatus</name>
    <dbReference type="NCBI Taxonomy" id="120398"/>
    <lineage>
        <taxon>Eukaryota</taxon>
        <taxon>Sar</taxon>
        <taxon>Stramenopiles</taxon>
        <taxon>Oomycota</taxon>
        <taxon>Saprolegniomycetes</taxon>
        <taxon>Saprolegniales</taxon>
        <taxon>Verrucalvaceae</taxon>
        <taxon>Aphanomyces</taxon>
    </lineage>
</organism>
<reference evidence="3 4" key="1">
    <citation type="submission" date="2019-03" db="EMBL/GenBank/DDBJ databases">
        <authorList>
            <person name="Gaulin E."/>
            <person name="Dumas B."/>
        </authorList>
    </citation>
    <scope>NUCLEOTIDE SEQUENCE [LARGE SCALE GENOMIC DNA]</scope>
    <source>
        <strain evidence="3">CBS 568.67</strain>
    </source>
</reference>
<evidence type="ECO:0000313" key="2">
    <source>
        <dbReference type="EMBL" id="KAF0685489.1"/>
    </source>
</evidence>
<accession>A0A485LL79</accession>
<evidence type="ECO:0000256" key="1">
    <source>
        <dbReference type="SAM" id="MobiDB-lite"/>
    </source>
</evidence>
<feature type="compositionally biased region" description="Acidic residues" evidence="1">
    <location>
        <begin position="127"/>
        <end position="136"/>
    </location>
</feature>
<reference evidence="2" key="2">
    <citation type="submission" date="2019-06" db="EMBL/GenBank/DDBJ databases">
        <title>Genomics analysis of Aphanomyces spp. identifies a new class of oomycete effector associated with host adaptation.</title>
        <authorList>
            <person name="Gaulin E."/>
        </authorList>
    </citation>
    <scope>NUCLEOTIDE SEQUENCE</scope>
    <source>
        <strain evidence="2">CBS 578.67</strain>
    </source>
</reference>
<evidence type="ECO:0000313" key="3">
    <source>
        <dbReference type="EMBL" id="VFT99286.1"/>
    </source>
</evidence>
<feature type="region of interest" description="Disordered" evidence="1">
    <location>
        <begin position="47"/>
        <end position="226"/>
    </location>
</feature>
<sequence>MKSKVDASLKKCEEMCEALVEENWTKVFMIEENKKRKEEEFRQKFLEEGKEINADEPVSTQAPPQVQALPLPPQQHLAPPQARELPLHRRQQGPDIPPPGGELGGKTPRFARKVIEDNDDKPSQNDDISDTSENDEAVGKKMLRQTPRPPLSSTKDKPKEETMDDEDQPSTPPTPTMEEYFAKHERPTRRMTAEEQIEYLGVSSEDEENRGDKNINTDRVPRGRRE</sequence>
<evidence type="ECO:0000313" key="4">
    <source>
        <dbReference type="Proteomes" id="UP000332933"/>
    </source>
</evidence>
<name>A0A485LL79_9STRA</name>
<keyword evidence="4" id="KW-1185">Reference proteome</keyword>
<protein>
    <submittedName>
        <fullName evidence="3">Aste57867_22631 protein</fullName>
    </submittedName>
</protein>
<dbReference type="Proteomes" id="UP000332933">
    <property type="component" value="Unassembled WGS sequence"/>
</dbReference>
<gene>
    <name evidence="3" type="primary">Aste57867_22631</name>
    <name evidence="2" type="ORF">As57867_022561</name>
    <name evidence="3" type="ORF">ASTE57867_22631</name>
</gene>
<proteinExistence type="predicted"/>